<evidence type="ECO:0000313" key="2">
    <source>
        <dbReference type="Proteomes" id="UP000244336"/>
    </source>
</evidence>
<sequence>MEYVDRFEEMVSLVRRHNPSLHDCYYISSFISNLKDYIQYHLQCYRPIALSQNYCYAKRLEQAMPNNRKITPFSAVTKPQKPKNKERETQNQTIADLRAAGKCFKCRETWVPGYQGL</sequence>
<accession>A0A2T7DZR3</accession>
<name>A0A2T7DZR3_9POAL</name>
<organism evidence="1 2">
    <name type="scientific">Panicum hallii var. hallii</name>
    <dbReference type="NCBI Taxonomy" id="1504633"/>
    <lineage>
        <taxon>Eukaryota</taxon>
        <taxon>Viridiplantae</taxon>
        <taxon>Streptophyta</taxon>
        <taxon>Embryophyta</taxon>
        <taxon>Tracheophyta</taxon>
        <taxon>Spermatophyta</taxon>
        <taxon>Magnoliopsida</taxon>
        <taxon>Liliopsida</taxon>
        <taxon>Poales</taxon>
        <taxon>Poaceae</taxon>
        <taxon>PACMAD clade</taxon>
        <taxon>Panicoideae</taxon>
        <taxon>Panicodae</taxon>
        <taxon>Paniceae</taxon>
        <taxon>Panicinae</taxon>
        <taxon>Panicum</taxon>
        <taxon>Panicum sect. Panicum</taxon>
    </lineage>
</organism>
<reference evidence="1 2" key="1">
    <citation type="submission" date="2018-04" db="EMBL/GenBank/DDBJ databases">
        <title>WGS assembly of Panicum hallii var. hallii HAL2.</title>
        <authorList>
            <person name="Lovell J."/>
            <person name="Jenkins J."/>
            <person name="Lowry D."/>
            <person name="Mamidi S."/>
            <person name="Sreedasyam A."/>
            <person name="Weng X."/>
            <person name="Barry K."/>
            <person name="Bonette J."/>
            <person name="Campitelli B."/>
            <person name="Daum C."/>
            <person name="Gordon S."/>
            <person name="Gould B."/>
            <person name="Lipzen A."/>
            <person name="MacQueen A."/>
            <person name="Palacio-Mejia J."/>
            <person name="Plott C."/>
            <person name="Shakirov E."/>
            <person name="Shu S."/>
            <person name="Yoshinaga Y."/>
            <person name="Zane M."/>
            <person name="Rokhsar D."/>
            <person name="Grimwood J."/>
            <person name="Schmutz J."/>
            <person name="Juenger T."/>
        </authorList>
    </citation>
    <scope>NUCLEOTIDE SEQUENCE [LARGE SCALE GENOMIC DNA]</scope>
    <source>
        <strain evidence="2">cv. HAL2</strain>
    </source>
</reference>
<dbReference type="AlphaFoldDB" id="A0A2T7DZR3"/>
<evidence type="ECO:0000313" key="1">
    <source>
        <dbReference type="EMBL" id="PUZ61068.1"/>
    </source>
</evidence>
<protein>
    <submittedName>
        <fullName evidence="1">Uncharacterized protein</fullName>
    </submittedName>
</protein>
<proteinExistence type="predicted"/>
<keyword evidence="2" id="KW-1185">Reference proteome</keyword>
<dbReference type="EMBL" id="CM009752">
    <property type="protein sequence ID" value="PUZ61068.1"/>
    <property type="molecule type" value="Genomic_DNA"/>
</dbReference>
<dbReference type="Proteomes" id="UP000244336">
    <property type="component" value="Chromosome 4"/>
</dbReference>
<gene>
    <name evidence="1" type="ORF">GQ55_4G240500</name>
</gene>
<dbReference type="Gramene" id="PUZ61068">
    <property type="protein sequence ID" value="PUZ61068"/>
    <property type="gene ID" value="GQ55_4G240500"/>
</dbReference>
<dbReference type="OrthoDB" id="685698at2759"/>